<sequence>MELDRATAALRPRDGWEGQDLGFAMARAWLLPLWLLWWLSALPIGVLCLFLTGFRPDLWLLALWWLKPVYEGPLLIWASRALFGERLGWSDLRTLFRAGVPRRLLPYLLWRRIGMRRSFLMPLTLLEGLQGRAARERRRVISNGSGVPFWLTLVCYHFEIILWASLLLGIFFLVPQELPRLDLMAAVTDDASWAYWISAIAYVFAFSMVAPFYVCAGFALYFSRRTELEAWDLELAFKTVRESGPKGARGLSAMLLIVGAGLLTAPGVDAAPMPDPDRAKALIAEVLEDPDFGSVKEVEVWVPIESPDEEEDPVRLPEGVKAVLLMVAGSLKWILLAFAVAGILLLLLRILRDRRRLGWSLRRVRSRSRMAVSESEPMVEASLPNDIAQAVRQRLRDGDRRGALSLLYRASLAHLGRLGVEIPEGATEGDCLRLARRALPRAEVAPFKRVTQAWWGFAYAHRAPSDAGVESLLEAWSQWTAQAREEAA</sequence>
<gene>
    <name evidence="3" type="ORF">G3446_01480</name>
</gene>
<dbReference type="RefSeq" id="WP_164450622.1">
    <property type="nucleotide sequence ID" value="NZ_JAAIJQ010000003.1"/>
</dbReference>
<dbReference type="Pfam" id="PF13559">
    <property type="entry name" value="DUF4129"/>
    <property type="match status" value="1"/>
</dbReference>
<dbReference type="Proteomes" id="UP000483379">
    <property type="component" value="Unassembled WGS sequence"/>
</dbReference>
<feature type="transmembrane region" description="Helical" evidence="1">
    <location>
        <begin position="35"/>
        <end position="54"/>
    </location>
</feature>
<name>A0A6M0JTY9_9GAMM</name>
<keyword evidence="1" id="KW-0472">Membrane</keyword>
<evidence type="ECO:0000259" key="2">
    <source>
        <dbReference type="Pfam" id="PF13559"/>
    </source>
</evidence>
<feature type="domain" description="Protein-glutamine gamma-glutamyltransferase-like C-terminal" evidence="2">
    <location>
        <begin position="407"/>
        <end position="476"/>
    </location>
</feature>
<evidence type="ECO:0000313" key="4">
    <source>
        <dbReference type="Proteomes" id="UP000483379"/>
    </source>
</evidence>
<keyword evidence="1" id="KW-0812">Transmembrane</keyword>
<feature type="transmembrane region" description="Helical" evidence="1">
    <location>
        <begin position="251"/>
        <end position="268"/>
    </location>
</feature>
<evidence type="ECO:0000313" key="3">
    <source>
        <dbReference type="EMBL" id="NEV60574.1"/>
    </source>
</evidence>
<feature type="transmembrane region" description="Helical" evidence="1">
    <location>
        <begin position="193"/>
        <end position="222"/>
    </location>
</feature>
<evidence type="ECO:0000256" key="1">
    <source>
        <dbReference type="SAM" id="Phobius"/>
    </source>
</evidence>
<protein>
    <submittedName>
        <fullName evidence="3">DUF4129 domain-containing protein</fullName>
    </submittedName>
</protein>
<dbReference type="InterPro" id="IPR025403">
    <property type="entry name" value="TgpA-like_C"/>
</dbReference>
<keyword evidence="1" id="KW-1133">Transmembrane helix</keyword>
<keyword evidence="4" id="KW-1185">Reference proteome</keyword>
<feature type="transmembrane region" description="Helical" evidence="1">
    <location>
        <begin position="322"/>
        <end position="348"/>
    </location>
</feature>
<reference evidence="3 4" key="1">
    <citation type="submission" date="2020-02" db="EMBL/GenBank/DDBJ databases">
        <title>Genome sequences of Thiorhodococcus mannitoliphagus and Thiorhodococcus minor, purple sulfur photosynthetic bacteria in the gammaproteobacterial family, Chromatiaceae.</title>
        <authorList>
            <person name="Aviles F.A."/>
            <person name="Meyer T.E."/>
            <person name="Kyndt J.A."/>
        </authorList>
    </citation>
    <scope>NUCLEOTIDE SEQUENCE [LARGE SCALE GENOMIC DNA]</scope>
    <source>
        <strain evidence="3 4">DSM 11518</strain>
    </source>
</reference>
<accession>A0A6M0JTY9</accession>
<dbReference type="AlphaFoldDB" id="A0A6M0JTY9"/>
<proteinExistence type="predicted"/>
<organism evidence="3 4">
    <name type="scientific">Thiorhodococcus minor</name>
    <dbReference type="NCBI Taxonomy" id="57489"/>
    <lineage>
        <taxon>Bacteria</taxon>
        <taxon>Pseudomonadati</taxon>
        <taxon>Pseudomonadota</taxon>
        <taxon>Gammaproteobacteria</taxon>
        <taxon>Chromatiales</taxon>
        <taxon>Chromatiaceae</taxon>
        <taxon>Thiorhodococcus</taxon>
    </lineage>
</organism>
<feature type="transmembrane region" description="Helical" evidence="1">
    <location>
        <begin position="147"/>
        <end position="173"/>
    </location>
</feature>
<comment type="caution">
    <text evidence="3">The sequence shown here is derived from an EMBL/GenBank/DDBJ whole genome shotgun (WGS) entry which is preliminary data.</text>
</comment>
<dbReference type="EMBL" id="JAAIJQ010000003">
    <property type="protein sequence ID" value="NEV60574.1"/>
    <property type="molecule type" value="Genomic_DNA"/>
</dbReference>